<evidence type="ECO:0000259" key="5">
    <source>
        <dbReference type="Pfam" id="PF00135"/>
    </source>
</evidence>
<dbReference type="EMBL" id="WTFF01000365">
    <property type="protein sequence ID" value="MBW5486260.1"/>
    <property type="molecule type" value="Genomic_DNA"/>
</dbReference>
<gene>
    <name evidence="6" type="ORF">GPJ59_31445</name>
</gene>
<dbReference type="Proteomes" id="UP000812013">
    <property type="component" value="Unassembled WGS sequence"/>
</dbReference>
<sequence length="532" mass="55365">MKVHDGFNRAPPRTGHGLSPVGGCATVGRVSTEDARPLARTAYGMVEGRTEQRVAVFRGIPYAAPPVGPAAFAAPAPPASWDGVRDAGAFGPTAPKVPYPEPFAALLPDPDVPGDDCLNLNVWTPDPAPGARLPVMVWIHGGALTRGSSACPVYDGAAFARDGVVLVSVNYRLGVLGYGLFPDAPANRGLLDQIAALAWVRDNISAFGGDPERVTVFGESAGAISIGSLLAAPRAAGLFSRAVLQSGAPEVLPRDRVRTVVRRMASLLKVPATARAFAAVDPTVLLAAQAAVLRRSGPLLGGPAFGLVTDPGTLPGDPLDALVAGRASAAVPLLLGWTTEEYRLWLAPTGMQRHLDRLGPLAVALARRRSGKDRAAVRALRAGLPAAGAGDVAGHLLTDLRLRDPLRRLAAAPGRRAPAHLYEFGWRSGIPGLGACHALELGFVFDTLAVPESSWLAGPEAPQALADEMHAAWVAFATHGDPGWDADDPRSRKALHAPYDGAGRPKEFGGPARAADLGAERTGRTTPTRVLP</sequence>
<dbReference type="InterPro" id="IPR002018">
    <property type="entry name" value="CarbesteraseB"/>
</dbReference>
<dbReference type="Gene3D" id="3.40.50.1820">
    <property type="entry name" value="alpha/beta hydrolase"/>
    <property type="match status" value="1"/>
</dbReference>
<reference evidence="6 7" key="1">
    <citation type="submission" date="2019-12" db="EMBL/GenBank/DDBJ databases">
        <title>Genome sequence of Streptomyces bambusae.</title>
        <authorList>
            <person name="Bansal K."/>
            <person name="Choksket S."/>
            <person name="Korpole S."/>
            <person name="Patil P.B."/>
        </authorList>
    </citation>
    <scope>NUCLEOTIDE SEQUENCE [LARGE SCALE GENOMIC DNA]</scope>
    <source>
        <strain evidence="6 7">SK60</strain>
    </source>
</reference>
<evidence type="ECO:0000256" key="4">
    <source>
        <dbReference type="SAM" id="MobiDB-lite"/>
    </source>
</evidence>
<feature type="domain" description="Carboxylesterase type B" evidence="5">
    <location>
        <begin position="37"/>
        <end position="483"/>
    </location>
</feature>
<dbReference type="PANTHER" id="PTHR11559">
    <property type="entry name" value="CARBOXYLESTERASE"/>
    <property type="match status" value="1"/>
</dbReference>
<feature type="region of interest" description="Disordered" evidence="4">
    <location>
        <begin position="1"/>
        <end position="22"/>
    </location>
</feature>
<name>A0ABS6ZHY2_9ACTN</name>
<dbReference type="InterPro" id="IPR029058">
    <property type="entry name" value="AB_hydrolase_fold"/>
</dbReference>
<dbReference type="InterPro" id="IPR050309">
    <property type="entry name" value="Type-B_Carboxylest/Lipase"/>
</dbReference>
<comment type="caution">
    <text evidence="6">The sequence shown here is derived from an EMBL/GenBank/DDBJ whole genome shotgun (WGS) entry which is preliminary data.</text>
</comment>
<accession>A0ABS6ZHY2</accession>
<evidence type="ECO:0000256" key="1">
    <source>
        <dbReference type="ARBA" id="ARBA00005964"/>
    </source>
</evidence>
<dbReference type="PROSITE" id="PS00122">
    <property type="entry name" value="CARBOXYLESTERASE_B_1"/>
    <property type="match status" value="1"/>
</dbReference>
<evidence type="ECO:0000313" key="6">
    <source>
        <dbReference type="EMBL" id="MBW5486260.1"/>
    </source>
</evidence>
<evidence type="ECO:0000256" key="3">
    <source>
        <dbReference type="RuleBase" id="RU361235"/>
    </source>
</evidence>
<comment type="similarity">
    <text evidence="1 3">Belongs to the type-B carboxylesterase/lipase family.</text>
</comment>
<organism evidence="6 7">
    <name type="scientific">Streptomyces bambusae</name>
    <dbReference type="NCBI Taxonomy" id="1550616"/>
    <lineage>
        <taxon>Bacteria</taxon>
        <taxon>Bacillati</taxon>
        <taxon>Actinomycetota</taxon>
        <taxon>Actinomycetes</taxon>
        <taxon>Kitasatosporales</taxon>
        <taxon>Streptomycetaceae</taxon>
        <taxon>Streptomyces</taxon>
    </lineage>
</organism>
<keyword evidence="7" id="KW-1185">Reference proteome</keyword>
<dbReference type="Pfam" id="PF00135">
    <property type="entry name" value="COesterase"/>
    <property type="match status" value="1"/>
</dbReference>
<protein>
    <recommendedName>
        <fullName evidence="3">Carboxylic ester hydrolase</fullName>
        <ecNumber evidence="3">3.1.1.-</ecNumber>
    </recommendedName>
</protein>
<dbReference type="InterPro" id="IPR019826">
    <property type="entry name" value="Carboxylesterase_B_AS"/>
</dbReference>
<evidence type="ECO:0000313" key="7">
    <source>
        <dbReference type="Proteomes" id="UP000812013"/>
    </source>
</evidence>
<dbReference type="SUPFAM" id="SSF53474">
    <property type="entry name" value="alpha/beta-Hydrolases"/>
    <property type="match status" value="1"/>
</dbReference>
<feature type="region of interest" description="Disordered" evidence="4">
    <location>
        <begin position="484"/>
        <end position="532"/>
    </location>
</feature>
<dbReference type="EC" id="3.1.1.-" evidence="3"/>
<evidence type="ECO:0000256" key="2">
    <source>
        <dbReference type="ARBA" id="ARBA00022801"/>
    </source>
</evidence>
<keyword evidence="2 3" id="KW-0378">Hydrolase</keyword>
<proteinExistence type="inferred from homology"/>